<gene>
    <name evidence="1" type="ORF">K3G42_017785</name>
</gene>
<evidence type="ECO:0000313" key="1">
    <source>
        <dbReference type="EMBL" id="KAH8007162.1"/>
    </source>
</evidence>
<accession>A0ACB8FP61</accession>
<proteinExistence type="predicted"/>
<reference evidence="1" key="1">
    <citation type="submission" date="2021-08" db="EMBL/GenBank/DDBJ databases">
        <title>The first chromosome-level gecko genome reveals the dynamic sex chromosomes of Neotropical dwarf geckos (Sphaerodactylidae: Sphaerodactylus).</title>
        <authorList>
            <person name="Pinto B.J."/>
            <person name="Keating S.E."/>
            <person name="Gamble T."/>
        </authorList>
    </citation>
    <scope>NUCLEOTIDE SEQUENCE</scope>
    <source>
        <strain evidence="1">TG3544</strain>
    </source>
</reference>
<name>A0ACB8FP61_9SAUR</name>
<dbReference type="EMBL" id="CM037619">
    <property type="protein sequence ID" value="KAH8007162.1"/>
    <property type="molecule type" value="Genomic_DNA"/>
</dbReference>
<organism evidence="1 2">
    <name type="scientific">Sphaerodactylus townsendi</name>
    <dbReference type="NCBI Taxonomy" id="933632"/>
    <lineage>
        <taxon>Eukaryota</taxon>
        <taxon>Metazoa</taxon>
        <taxon>Chordata</taxon>
        <taxon>Craniata</taxon>
        <taxon>Vertebrata</taxon>
        <taxon>Euteleostomi</taxon>
        <taxon>Lepidosauria</taxon>
        <taxon>Squamata</taxon>
        <taxon>Bifurcata</taxon>
        <taxon>Gekkota</taxon>
        <taxon>Sphaerodactylidae</taxon>
        <taxon>Sphaerodactylus</taxon>
    </lineage>
</organism>
<protein>
    <submittedName>
        <fullName evidence="1">Uncharacterized protein</fullName>
    </submittedName>
</protein>
<keyword evidence="2" id="KW-1185">Reference proteome</keyword>
<evidence type="ECO:0000313" key="2">
    <source>
        <dbReference type="Proteomes" id="UP000827872"/>
    </source>
</evidence>
<comment type="caution">
    <text evidence="1">The sequence shown here is derived from an EMBL/GenBank/DDBJ whole genome shotgun (WGS) entry which is preliminary data.</text>
</comment>
<sequence>MNIYEMGLEFSNKHCVQPLFPDAVLIKPTMKKRDKLFVVAYFLNILNGIFLLLGLMLIAFGHWILLDGNKFVTFLLSTGENALMGYISNMLLATGSIIVFIGLLGYLGSIRRIRCLVTVYMVLVFLVFVVQVGMLIHLYMGTEMVNKLWKVQMDELISTYGNKNQLEKEPQWDILNSIQHMLQCCGRHNFTDWKGNKHKELINQVPCSCTTSNTKEWFCDALKNATYTKGCEEDIEAWYEENIWLLFVIHFVLLAVEALQFIVSTWLCGIMRRNVVLATK</sequence>
<dbReference type="Proteomes" id="UP000827872">
    <property type="component" value="Linkage Group LG06"/>
</dbReference>